<proteinExistence type="inferred from homology"/>
<keyword evidence="5" id="KW-1185">Reference proteome</keyword>
<evidence type="ECO:0000256" key="1">
    <source>
        <dbReference type="ARBA" id="ARBA00008558"/>
    </source>
</evidence>
<evidence type="ECO:0000256" key="2">
    <source>
        <dbReference type="ARBA" id="ARBA00023235"/>
    </source>
</evidence>
<sequence>MGSDTMARAQIEPAQEEQDPRAGGLGCGGIAAVRVDRGKGPFHGVLAGGQRERDVIGGDGGSRARQARGRCRASSSRSVRDGTRGFGMMGSHALEVEFSLLRQWLFEQALPLWSTAAVDRRSGGFFEWLTEDGAPVEEPRRARVTGRQIYSFAIAEQLGWDGPTRDLVRHGLVSLESFIGTNGFVVPLKTVDGTVLRHDFDLYDHAFVLFGLAAAVGTGEQCARLEALAEQLRGRIQAHFAHPVAGFQEGPRGSVVLKANPHMHMLEAALAWETISDDPAWGALADEIAELCLEKFIDPETGALREFFDHDWNRIEEAPGDLVEPGHQFEWAWLLKRWGLSRNRPDAFRVADRLIAVGEQYGICRERGLAYNELNGDLSIRIGTSRLWPQTERIKAHVISYATAVSEQAAEASARLAVEAIRALRRYFEYPLRGGWHEYIDVEGRPIRNNTRTSSLYHIICAISEVADLIDTGNARRQHRQVARVASF</sequence>
<name>A0A317DYT5_9PROT</name>
<feature type="region of interest" description="Disordered" evidence="3">
    <location>
        <begin position="1"/>
        <end position="25"/>
    </location>
</feature>
<evidence type="ECO:0000313" key="5">
    <source>
        <dbReference type="Proteomes" id="UP000246077"/>
    </source>
</evidence>
<keyword evidence="2 4" id="KW-0413">Isomerase</keyword>
<dbReference type="Pfam" id="PF07221">
    <property type="entry name" value="GlcNAc_2-epim"/>
    <property type="match status" value="1"/>
</dbReference>
<comment type="caution">
    <text evidence="4">The sequence shown here is derived from an EMBL/GenBank/DDBJ whole genome shotgun (WGS) entry which is preliminary data.</text>
</comment>
<dbReference type="InterPro" id="IPR010819">
    <property type="entry name" value="AGE/CE"/>
</dbReference>
<dbReference type="EMBL" id="QGLF01000004">
    <property type="protein sequence ID" value="PWR19562.1"/>
    <property type="molecule type" value="Genomic_DNA"/>
</dbReference>
<organism evidence="4 5">
    <name type="scientific">Zavarzinia compransoris</name>
    <dbReference type="NCBI Taxonomy" id="1264899"/>
    <lineage>
        <taxon>Bacteria</taxon>
        <taxon>Pseudomonadati</taxon>
        <taxon>Pseudomonadota</taxon>
        <taxon>Alphaproteobacteria</taxon>
        <taxon>Rhodospirillales</taxon>
        <taxon>Zavarziniaceae</taxon>
        <taxon>Zavarzinia</taxon>
    </lineage>
</organism>
<comment type="similarity">
    <text evidence="1">Belongs to the N-acylglucosamine 2-epimerase family.</text>
</comment>
<dbReference type="AlphaFoldDB" id="A0A317DYT5"/>
<dbReference type="Gene3D" id="1.50.10.10">
    <property type="match status" value="1"/>
</dbReference>
<dbReference type="PANTHER" id="PTHR15108">
    <property type="entry name" value="N-ACYLGLUCOSAMINE-2-EPIMERASE"/>
    <property type="match status" value="1"/>
</dbReference>
<dbReference type="OrthoDB" id="9806359at2"/>
<dbReference type="InterPro" id="IPR012341">
    <property type="entry name" value="6hp_glycosidase-like_sf"/>
</dbReference>
<evidence type="ECO:0000313" key="4">
    <source>
        <dbReference type="EMBL" id="PWR19562.1"/>
    </source>
</evidence>
<accession>A0A317DYT5</accession>
<dbReference type="GO" id="GO:0016853">
    <property type="term" value="F:isomerase activity"/>
    <property type="evidence" value="ECO:0007669"/>
    <property type="project" value="UniProtKB-KW"/>
</dbReference>
<dbReference type="SUPFAM" id="SSF48208">
    <property type="entry name" value="Six-hairpin glycosidases"/>
    <property type="match status" value="1"/>
</dbReference>
<dbReference type="GO" id="GO:0005975">
    <property type="term" value="P:carbohydrate metabolic process"/>
    <property type="evidence" value="ECO:0007669"/>
    <property type="project" value="InterPro"/>
</dbReference>
<dbReference type="InterPro" id="IPR008928">
    <property type="entry name" value="6-hairpin_glycosidase_sf"/>
</dbReference>
<gene>
    <name evidence="4" type="ORF">DKG75_13880</name>
</gene>
<protein>
    <submittedName>
        <fullName evidence="4">Mannose-6-phosphate isomerase</fullName>
    </submittedName>
</protein>
<feature type="region of interest" description="Disordered" evidence="3">
    <location>
        <begin position="53"/>
        <end position="79"/>
    </location>
</feature>
<dbReference type="Proteomes" id="UP000246077">
    <property type="component" value="Unassembled WGS sequence"/>
</dbReference>
<evidence type="ECO:0000256" key="3">
    <source>
        <dbReference type="SAM" id="MobiDB-lite"/>
    </source>
</evidence>
<reference evidence="5" key="1">
    <citation type="submission" date="2018-05" db="EMBL/GenBank/DDBJ databases">
        <title>Zavarzinia sp. HR-AS.</title>
        <authorList>
            <person name="Lee Y."/>
            <person name="Jeon C.O."/>
        </authorList>
    </citation>
    <scope>NUCLEOTIDE SEQUENCE [LARGE SCALE GENOMIC DNA]</scope>
    <source>
        <strain evidence="5">DSM 1231</strain>
    </source>
</reference>